<evidence type="ECO:0000313" key="3">
    <source>
        <dbReference type="Proteomes" id="UP001165124"/>
    </source>
</evidence>
<sequence>MRAQEQLWGIPDVAFLKGAAILGVLFILVAGVVRFRLRRGHPPTRPLHPYEVAYLTGGGRHAIAASLLSLRLDGAVRADRPGGDLHVAGERRSADTPLDEAVYEAVRNRRARTVAAVAADATVKDAVKALRDGLITQGMIMDGRRRRLARLAAVPLWLVAAVGIARLAWYTADARFFGGPDVPTAAFLNIWLAAGLAILYAMTLGDPEKTRAVEAALKDIRQRHGHLDPRMFPAWATYGTPAAAMGVALFGTAALMSIDPEFSQAAGLGRLLQLAGRASASGGIGYAGPSCSSTASVCSSSGCGGGSGGGGDGSGGSGCGGGGV</sequence>
<evidence type="ECO:0000256" key="1">
    <source>
        <dbReference type="SAM" id="Phobius"/>
    </source>
</evidence>
<protein>
    <recommendedName>
        <fullName evidence="4">TIGR04222 domain-containing membrane protein</fullName>
    </recommendedName>
</protein>
<proteinExistence type="predicted"/>
<feature type="transmembrane region" description="Helical" evidence="1">
    <location>
        <begin position="14"/>
        <end position="35"/>
    </location>
</feature>
<feature type="transmembrane region" description="Helical" evidence="1">
    <location>
        <begin position="148"/>
        <end position="170"/>
    </location>
</feature>
<dbReference type="NCBIfam" id="TIGR04222">
    <property type="entry name" value="near_uncomplex"/>
    <property type="match status" value="1"/>
</dbReference>
<dbReference type="InterPro" id="IPR026467">
    <property type="entry name" value="Ser/Gly_Cys_C_dom"/>
</dbReference>
<reference evidence="2" key="1">
    <citation type="submission" date="2023-02" db="EMBL/GenBank/DDBJ databases">
        <title>Actinomadura rubrobrunea NBRC 14622.</title>
        <authorList>
            <person name="Ichikawa N."/>
            <person name="Sato H."/>
            <person name="Tonouchi N."/>
        </authorList>
    </citation>
    <scope>NUCLEOTIDE SEQUENCE</scope>
    <source>
        <strain evidence="2">NBRC 14622</strain>
    </source>
</reference>
<keyword evidence="1" id="KW-0812">Transmembrane</keyword>
<evidence type="ECO:0008006" key="4">
    <source>
        <dbReference type="Google" id="ProtNLM"/>
    </source>
</evidence>
<name>A0A9W6UWP5_9ACTN</name>
<dbReference type="EMBL" id="BSRZ01000005">
    <property type="protein sequence ID" value="GLW64457.1"/>
    <property type="molecule type" value="Genomic_DNA"/>
</dbReference>
<dbReference type="RefSeq" id="WP_067913779.1">
    <property type="nucleotide sequence ID" value="NZ_BSRZ01000005.1"/>
</dbReference>
<comment type="caution">
    <text evidence="2">The sequence shown here is derived from an EMBL/GenBank/DDBJ whole genome shotgun (WGS) entry which is preliminary data.</text>
</comment>
<gene>
    <name evidence="2" type="ORF">Arub01_27010</name>
</gene>
<evidence type="ECO:0000313" key="2">
    <source>
        <dbReference type="EMBL" id="GLW64457.1"/>
    </source>
</evidence>
<dbReference type="Proteomes" id="UP001165124">
    <property type="component" value="Unassembled WGS sequence"/>
</dbReference>
<keyword evidence="1" id="KW-0472">Membrane</keyword>
<accession>A0A9W6UWP5</accession>
<keyword evidence="3" id="KW-1185">Reference proteome</keyword>
<feature type="transmembrane region" description="Helical" evidence="1">
    <location>
        <begin position="182"/>
        <end position="202"/>
    </location>
</feature>
<dbReference type="GO" id="GO:0070273">
    <property type="term" value="F:phosphatidylinositol-4-phosphate binding"/>
    <property type="evidence" value="ECO:0007669"/>
    <property type="project" value="InterPro"/>
</dbReference>
<organism evidence="2 3">
    <name type="scientific">Actinomadura rubrobrunea</name>
    <dbReference type="NCBI Taxonomy" id="115335"/>
    <lineage>
        <taxon>Bacteria</taxon>
        <taxon>Bacillati</taxon>
        <taxon>Actinomycetota</taxon>
        <taxon>Actinomycetes</taxon>
        <taxon>Streptosporangiales</taxon>
        <taxon>Thermomonosporaceae</taxon>
        <taxon>Actinomadura</taxon>
    </lineage>
</organism>
<keyword evidence="1" id="KW-1133">Transmembrane helix</keyword>
<dbReference type="AlphaFoldDB" id="A0A9W6UWP5"/>